<reference evidence="2" key="1">
    <citation type="submission" date="2020-11" db="EMBL/GenBank/DDBJ databases">
        <authorList>
            <person name="Tran Van P."/>
        </authorList>
    </citation>
    <scope>NUCLEOTIDE SEQUENCE</scope>
</reference>
<dbReference type="PANTHER" id="PTHR43547:SF2">
    <property type="entry name" value="HYBRID SIGNAL TRANSDUCTION HISTIDINE KINASE C"/>
    <property type="match status" value="1"/>
</dbReference>
<proteinExistence type="predicted"/>
<protein>
    <submittedName>
        <fullName evidence="2">Uncharacterized protein</fullName>
    </submittedName>
</protein>
<name>A0A7R8WWF9_9CRUS</name>
<feature type="non-terminal residue" evidence="2">
    <location>
        <position position="137"/>
    </location>
</feature>
<dbReference type="Pfam" id="PF00072">
    <property type="entry name" value="Response_reg"/>
    <property type="match status" value="1"/>
</dbReference>
<dbReference type="InterPro" id="IPR011006">
    <property type="entry name" value="CheY-like_superfamily"/>
</dbReference>
<dbReference type="InterPro" id="IPR001789">
    <property type="entry name" value="Sig_transdc_resp-reg_receiver"/>
</dbReference>
<dbReference type="GO" id="GO:0000155">
    <property type="term" value="F:phosphorelay sensor kinase activity"/>
    <property type="evidence" value="ECO:0007669"/>
    <property type="project" value="TreeGrafter"/>
</dbReference>
<dbReference type="Gene3D" id="3.40.50.2300">
    <property type="match status" value="1"/>
</dbReference>
<dbReference type="OrthoDB" id="6409789at2759"/>
<dbReference type="EMBL" id="OB729113">
    <property type="protein sequence ID" value="CAD7239514.1"/>
    <property type="molecule type" value="Genomic_DNA"/>
</dbReference>
<evidence type="ECO:0000256" key="1">
    <source>
        <dbReference type="ARBA" id="ARBA00022553"/>
    </source>
</evidence>
<dbReference type="PROSITE" id="PS50110">
    <property type="entry name" value="RESPONSE_REGULATORY"/>
    <property type="match status" value="1"/>
</dbReference>
<sequence length="137" mass="15526">MAKKHLPDLVVSDVMMPEMDGITFCGKLKTDLEISHIPVILLTARTASLFKIEGLRIGADDYITKPFHPEELALRVRNTIQSRQDARDKFARVLNFDPKEISITSADEHFLNNALQFVEDNMSNPKLSVEDFAHEMA</sequence>
<accession>A0A7R8WWF9</accession>
<evidence type="ECO:0000313" key="2">
    <source>
        <dbReference type="EMBL" id="CAD7239514.1"/>
    </source>
</evidence>
<dbReference type="PANTHER" id="PTHR43547">
    <property type="entry name" value="TWO-COMPONENT HISTIDINE KINASE"/>
    <property type="match status" value="1"/>
</dbReference>
<dbReference type="AlphaFoldDB" id="A0A7R8WWF9"/>
<organism evidence="2">
    <name type="scientific">Cyprideis torosa</name>
    <dbReference type="NCBI Taxonomy" id="163714"/>
    <lineage>
        <taxon>Eukaryota</taxon>
        <taxon>Metazoa</taxon>
        <taxon>Ecdysozoa</taxon>
        <taxon>Arthropoda</taxon>
        <taxon>Crustacea</taxon>
        <taxon>Oligostraca</taxon>
        <taxon>Ostracoda</taxon>
        <taxon>Podocopa</taxon>
        <taxon>Podocopida</taxon>
        <taxon>Cytherocopina</taxon>
        <taxon>Cytheroidea</taxon>
        <taxon>Cytherideidae</taxon>
        <taxon>Cyprideis</taxon>
    </lineage>
</organism>
<dbReference type="SUPFAM" id="SSF52172">
    <property type="entry name" value="CheY-like"/>
    <property type="match status" value="1"/>
</dbReference>
<keyword evidence="1" id="KW-0597">Phosphoprotein</keyword>
<dbReference type="SMART" id="SM00448">
    <property type="entry name" value="REC"/>
    <property type="match status" value="1"/>
</dbReference>
<gene>
    <name evidence="2" type="ORF">CTOB1V02_LOCUS17329</name>
</gene>